<dbReference type="PANTHER" id="PTHR11485:SF57">
    <property type="entry name" value="TRANSFERRIN"/>
    <property type="match status" value="1"/>
</dbReference>
<accession>A0AAV6TKZ8</accession>
<comment type="caution">
    <text evidence="2">The sequence shown here is derived from an EMBL/GenBank/DDBJ whole genome shotgun (WGS) entry which is preliminary data.</text>
</comment>
<dbReference type="GO" id="GO:0006826">
    <property type="term" value="P:iron ion transport"/>
    <property type="evidence" value="ECO:0007669"/>
    <property type="project" value="TreeGrafter"/>
</dbReference>
<dbReference type="PRINTS" id="PR00422">
    <property type="entry name" value="TRANSFERRIN"/>
</dbReference>
<gene>
    <name evidence="2" type="ORF">JTE90_023769</name>
</gene>
<dbReference type="GO" id="GO:0005886">
    <property type="term" value="C:plasma membrane"/>
    <property type="evidence" value="ECO:0007669"/>
    <property type="project" value="TreeGrafter"/>
</dbReference>
<dbReference type="EMBL" id="JAFNEN010002596">
    <property type="protein sequence ID" value="KAG8172549.1"/>
    <property type="molecule type" value="Genomic_DNA"/>
</dbReference>
<sequence>RYEAIALVRKGSRYQSAEDLKNATSCHTGMGRTAGWQIPVARLMSGNIMPAHCDEGELGTVKDFFGGSCVPGEWSKDPLVDRELKTKYSKLCSRCKNPSTCAKDDAYAGYEGVMECLSEGAAEVGFTKIPSLSLLIGFTILPDFVRTSGGLIICNVEGGSECTTSLRIGVAGQEALD</sequence>
<dbReference type="InterPro" id="IPR001156">
    <property type="entry name" value="Transferrin-like_dom"/>
</dbReference>
<feature type="domain" description="Transferrin-like" evidence="1">
    <location>
        <begin position="1"/>
        <end position="177"/>
    </location>
</feature>
<dbReference type="GO" id="GO:0055037">
    <property type="term" value="C:recycling endosome"/>
    <property type="evidence" value="ECO:0007669"/>
    <property type="project" value="TreeGrafter"/>
</dbReference>
<dbReference type="PANTHER" id="PTHR11485">
    <property type="entry name" value="TRANSFERRIN"/>
    <property type="match status" value="1"/>
</dbReference>
<dbReference type="GO" id="GO:0005769">
    <property type="term" value="C:early endosome"/>
    <property type="evidence" value="ECO:0007669"/>
    <property type="project" value="TreeGrafter"/>
</dbReference>
<dbReference type="GO" id="GO:0005615">
    <property type="term" value="C:extracellular space"/>
    <property type="evidence" value="ECO:0007669"/>
    <property type="project" value="TreeGrafter"/>
</dbReference>
<evidence type="ECO:0000313" key="3">
    <source>
        <dbReference type="Proteomes" id="UP000827092"/>
    </source>
</evidence>
<evidence type="ECO:0000313" key="2">
    <source>
        <dbReference type="EMBL" id="KAG8172549.1"/>
    </source>
</evidence>
<feature type="non-terminal residue" evidence="2">
    <location>
        <position position="1"/>
    </location>
</feature>
<name>A0AAV6TKZ8_9ARAC</name>
<dbReference type="AlphaFoldDB" id="A0AAV6TKZ8"/>
<organism evidence="2 3">
    <name type="scientific">Oedothorax gibbosus</name>
    <dbReference type="NCBI Taxonomy" id="931172"/>
    <lineage>
        <taxon>Eukaryota</taxon>
        <taxon>Metazoa</taxon>
        <taxon>Ecdysozoa</taxon>
        <taxon>Arthropoda</taxon>
        <taxon>Chelicerata</taxon>
        <taxon>Arachnida</taxon>
        <taxon>Araneae</taxon>
        <taxon>Araneomorphae</taxon>
        <taxon>Entelegynae</taxon>
        <taxon>Araneoidea</taxon>
        <taxon>Linyphiidae</taxon>
        <taxon>Erigoninae</taxon>
        <taxon>Oedothorax</taxon>
    </lineage>
</organism>
<dbReference type="PROSITE" id="PS51408">
    <property type="entry name" value="TRANSFERRIN_LIKE_4"/>
    <property type="match status" value="1"/>
</dbReference>
<reference evidence="2 3" key="1">
    <citation type="journal article" date="2022" name="Nat. Ecol. Evol.">
        <title>A masculinizing supergene underlies an exaggerated male reproductive morph in a spider.</title>
        <authorList>
            <person name="Hendrickx F."/>
            <person name="De Corte Z."/>
            <person name="Sonet G."/>
            <person name="Van Belleghem S.M."/>
            <person name="Kostlbacher S."/>
            <person name="Vangestel C."/>
        </authorList>
    </citation>
    <scope>NUCLEOTIDE SEQUENCE [LARGE SCALE GENOMIC DNA]</scope>
    <source>
        <strain evidence="2">W744_W776</strain>
    </source>
</reference>
<dbReference type="SUPFAM" id="SSF53850">
    <property type="entry name" value="Periplasmic binding protein-like II"/>
    <property type="match status" value="1"/>
</dbReference>
<dbReference type="Gene3D" id="3.40.190.10">
    <property type="entry name" value="Periplasmic binding protein-like II"/>
    <property type="match status" value="1"/>
</dbReference>
<dbReference type="Pfam" id="PF00405">
    <property type="entry name" value="Transferrin"/>
    <property type="match status" value="1"/>
</dbReference>
<keyword evidence="3" id="KW-1185">Reference proteome</keyword>
<evidence type="ECO:0000259" key="1">
    <source>
        <dbReference type="PROSITE" id="PS51408"/>
    </source>
</evidence>
<protein>
    <recommendedName>
        <fullName evidence="1">Transferrin-like domain-containing protein</fullName>
    </recommendedName>
</protein>
<dbReference type="Proteomes" id="UP000827092">
    <property type="component" value="Unassembled WGS sequence"/>
</dbReference>
<dbReference type="SMART" id="SM00094">
    <property type="entry name" value="TR_FER"/>
    <property type="match status" value="1"/>
</dbReference>
<proteinExistence type="predicted"/>